<dbReference type="EMBL" id="KU240080">
    <property type="protein sequence ID" value="ANE37528.1"/>
    <property type="molecule type" value="Genomic_RNA"/>
</dbReference>
<proteinExistence type="predicted"/>
<evidence type="ECO:0000313" key="3">
    <source>
        <dbReference type="Proteomes" id="UP000142911"/>
    </source>
</evidence>
<keyword evidence="1" id="KW-1133">Transmembrane helix</keyword>
<keyword evidence="1" id="KW-0472">Membrane</keyword>
<protein>
    <submittedName>
        <fullName evidence="2">Non-structural protein NS5</fullName>
    </submittedName>
</protein>
<evidence type="ECO:0000256" key="1">
    <source>
        <dbReference type="SAM" id="Phobius"/>
    </source>
</evidence>
<organism evidence="2 3">
    <name type="scientific">Grass carp reovirus</name>
    <name type="common">GCRV</name>
    <dbReference type="NCBI Taxonomy" id="128987"/>
    <lineage>
        <taxon>Viruses</taxon>
        <taxon>Riboviria</taxon>
        <taxon>Orthornavirae</taxon>
        <taxon>Duplornaviricota</taxon>
        <taxon>Resentoviricetes</taxon>
        <taxon>Reovirales</taxon>
        <taxon>Spinareoviridae</taxon>
        <taxon>Aquareovirus</taxon>
        <taxon>Aquareovirus ctenopharyngodontis</taxon>
    </lineage>
</organism>
<evidence type="ECO:0000313" key="2">
    <source>
        <dbReference type="EMBL" id="ANE37528.1"/>
    </source>
</evidence>
<sequence length="146" mass="15681">MPCQDTVSLSIQHTSVYVQHSCCVSTSTSASTSATALGLGCLACGIVGVLVVAGGLCCLINGRCPSCRRLALRSRSWKSPPTSLCTNQPLAFNLRDLTRSNIRCTSDPRSVELLSDVHSVVSHRECPPAYDSLDFEPTEYTPEAFQ</sequence>
<feature type="transmembrane region" description="Helical" evidence="1">
    <location>
        <begin position="36"/>
        <end position="60"/>
    </location>
</feature>
<accession>A0A172T0M4</accession>
<keyword evidence="1" id="KW-0812">Transmembrane</keyword>
<dbReference type="Proteomes" id="UP000142911">
    <property type="component" value="Genome"/>
</dbReference>
<reference evidence="2 3" key="1">
    <citation type="submission" date="2015-12" db="EMBL/GenBank/DDBJ databases">
        <title>Complete genome characterization of a novel reovirus from grass carp in China.</title>
        <authorList>
            <person name="Zeng W."/>
            <person name="Li X."/>
            <person name="Wang Q."/>
            <person name="Wang Y."/>
            <person name="Li Y."/>
            <person name="Song X."/>
            <person name="Liu C."/>
            <person name="Shi C."/>
            <person name="Fang X."/>
            <person name="Wu S."/>
        </authorList>
    </citation>
    <scope>NUCLEOTIDE SEQUENCE [LARGE SCALE GENOMIC DNA]</scope>
    <source>
        <strain evidence="2">GZ1208</strain>
    </source>
</reference>
<name>A0A172T0M4_GCRV</name>